<feature type="region of interest" description="Disordered" evidence="1">
    <location>
        <begin position="27"/>
        <end position="60"/>
    </location>
</feature>
<dbReference type="PANTHER" id="PTHR43649:SF12">
    <property type="entry name" value="DIACETYLCHITOBIOSE BINDING PROTEIN DASA"/>
    <property type="match status" value="1"/>
</dbReference>
<dbReference type="EMBL" id="JASKHM010000021">
    <property type="protein sequence ID" value="MEQ4486457.1"/>
    <property type="molecule type" value="Genomic_DNA"/>
</dbReference>
<evidence type="ECO:0000313" key="4">
    <source>
        <dbReference type="Proteomes" id="UP001493487"/>
    </source>
</evidence>
<evidence type="ECO:0000256" key="1">
    <source>
        <dbReference type="SAM" id="MobiDB-lite"/>
    </source>
</evidence>
<dbReference type="RefSeq" id="WP_232189544.1">
    <property type="nucleotide sequence ID" value="NZ_JAIOAP010000020.1"/>
</dbReference>
<dbReference type="InterPro" id="IPR050490">
    <property type="entry name" value="Bact_solute-bd_prot1"/>
</dbReference>
<dbReference type="SUPFAM" id="SSF53850">
    <property type="entry name" value="Periplasmic binding protein-like II"/>
    <property type="match status" value="1"/>
</dbReference>
<reference evidence="3 4" key="1">
    <citation type="journal article" date="2023" name="Genome Announc.">
        <title>Pan-Genome Analyses of the Genus Cohnella and Proposal of the Novel Species Cohnella silvisoli sp. nov., Isolated from Forest Soil.</title>
        <authorList>
            <person name="Wang C."/>
            <person name="Mao L."/>
            <person name="Bao G."/>
            <person name="Zhu H."/>
        </authorList>
    </citation>
    <scope>NUCLEOTIDE SEQUENCE [LARGE SCALE GENOMIC DNA]</scope>
    <source>
        <strain evidence="3 4">NL03-T5-1</strain>
    </source>
</reference>
<feature type="compositionally biased region" description="Polar residues" evidence="1">
    <location>
        <begin position="27"/>
        <end position="48"/>
    </location>
</feature>
<evidence type="ECO:0000313" key="3">
    <source>
        <dbReference type="EMBL" id="MEQ4486457.1"/>
    </source>
</evidence>
<protein>
    <submittedName>
        <fullName evidence="3">Extracellular solute-binding protein</fullName>
    </submittedName>
</protein>
<name>A0ABV1L3W2_9BACL</name>
<sequence length="567" mass="62847">MAKRKRWAITFLALVLVMSVMAACSGKNETSGGQDTGSKPTETGSTASVEKEESPLKNGKFDPEVTVTTWGCYGKDTKFKDGDTFEKNVATEWMKTNLGINFKYSWTSPWENDACATKMRLALSSGEQLPDVVFVPADDKGRVLIASLIETGNFMDVNEVFDKYASDKYKDILTNHPELWTFAMKDGKHYGIPLTYDPFGNAPLLYIREDWLKKLNLQQPKTIDDLEKVMDAFTNQDPDGNGKKDTYGLALATKYSLLGETFASTGWIFGAYGTVPTYWIKTADGSLQYGSIQPGAKEALSKLRSWYEKGYLDPEFASKDAGKEVELVTSGKAGIINGPYWLPIWPLPDLQKNVPGATMLPTMLPEGPEGKPGFNGSDALLGVYLINKNAEHPEAITVFLNKLLEANLHLKGSNVENGFVEGFDYVMENGKPKVSTEYRIDKLLIGNNAPNVPEKNVETLAYLATGAEPRDGYELNSMQYKAAHIPGSIIQKEIPFEIKNSFTGANTPTMVSKMEALKKMETEVFTKIIYGKAPLDSFDDFVSKWKSSGGDQMTKEVNDWYVSINKK</sequence>
<dbReference type="PROSITE" id="PS51257">
    <property type="entry name" value="PROKAR_LIPOPROTEIN"/>
    <property type="match status" value="1"/>
</dbReference>
<dbReference type="Proteomes" id="UP001493487">
    <property type="component" value="Unassembled WGS sequence"/>
</dbReference>
<feature type="chain" id="PRO_5045807114" evidence="2">
    <location>
        <begin position="23"/>
        <end position="567"/>
    </location>
</feature>
<keyword evidence="4" id="KW-1185">Reference proteome</keyword>
<comment type="caution">
    <text evidence="3">The sequence shown here is derived from an EMBL/GenBank/DDBJ whole genome shotgun (WGS) entry which is preliminary data.</text>
</comment>
<feature type="signal peptide" evidence="2">
    <location>
        <begin position="1"/>
        <end position="22"/>
    </location>
</feature>
<evidence type="ECO:0000256" key="2">
    <source>
        <dbReference type="SAM" id="SignalP"/>
    </source>
</evidence>
<dbReference type="Gene3D" id="3.40.190.10">
    <property type="entry name" value="Periplasmic binding protein-like II"/>
    <property type="match status" value="3"/>
</dbReference>
<organism evidence="3 4">
    <name type="scientific">Cohnella silvisoli</name>
    <dbReference type="NCBI Taxonomy" id="2873699"/>
    <lineage>
        <taxon>Bacteria</taxon>
        <taxon>Bacillati</taxon>
        <taxon>Bacillota</taxon>
        <taxon>Bacilli</taxon>
        <taxon>Bacillales</taxon>
        <taxon>Paenibacillaceae</taxon>
        <taxon>Cohnella</taxon>
    </lineage>
</organism>
<proteinExistence type="predicted"/>
<feature type="compositionally biased region" description="Basic and acidic residues" evidence="1">
    <location>
        <begin position="49"/>
        <end position="60"/>
    </location>
</feature>
<keyword evidence="2" id="KW-0732">Signal</keyword>
<dbReference type="PANTHER" id="PTHR43649">
    <property type="entry name" value="ARABINOSE-BINDING PROTEIN-RELATED"/>
    <property type="match status" value="1"/>
</dbReference>
<accession>A0ABV1L3W2</accession>
<dbReference type="CDD" id="cd13580">
    <property type="entry name" value="PBP2_AlgQ_like_1"/>
    <property type="match status" value="1"/>
</dbReference>
<gene>
    <name evidence="3" type="ORF">QJS35_29205</name>
</gene>